<organism evidence="1 2">
    <name type="scientific">Gracilariopsis chorda</name>
    <dbReference type="NCBI Taxonomy" id="448386"/>
    <lineage>
        <taxon>Eukaryota</taxon>
        <taxon>Rhodophyta</taxon>
        <taxon>Florideophyceae</taxon>
        <taxon>Rhodymeniophycidae</taxon>
        <taxon>Gracilariales</taxon>
        <taxon>Gracilariaceae</taxon>
        <taxon>Gracilariopsis</taxon>
    </lineage>
</organism>
<dbReference type="AlphaFoldDB" id="A0A2V3IRS5"/>
<evidence type="ECO:0000313" key="1">
    <source>
        <dbReference type="EMBL" id="PXF44803.1"/>
    </source>
</evidence>
<name>A0A2V3IRS5_9FLOR</name>
<sequence>MEVNFPEWNLVRPLQSSTGGFMFEHLFDYGNVRYHVRIQKNHNVQQCTENNLLSQVDGFFEEKDLGSIEDVIGECFDLFWPFIQLHAEEYDGQSIVRLQLITVDGELQLFEHDEEFKE</sequence>
<evidence type="ECO:0000313" key="2">
    <source>
        <dbReference type="Proteomes" id="UP000247409"/>
    </source>
</evidence>
<dbReference type="Proteomes" id="UP000247409">
    <property type="component" value="Unassembled WGS sequence"/>
</dbReference>
<protein>
    <submittedName>
        <fullName evidence="1">Uncharacterized protein</fullName>
    </submittedName>
</protein>
<keyword evidence="2" id="KW-1185">Reference proteome</keyword>
<gene>
    <name evidence="1" type="ORF">BWQ96_05473</name>
</gene>
<proteinExistence type="predicted"/>
<reference evidence="1 2" key="1">
    <citation type="journal article" date="2018" name="Mol. Biol. Evol.">
        <title>Analysis of the draft genome of the red seaweed Gracilariopsis chorda provides insights into genome size evolution in Rhodophyta.</title>
        <authorList>
            <person name="Lee J."/>
            <person name="Yang E.C."/>
            <person name="Graf L."/>
            <person name="Yang J.H."/>
            <person name="Qiu H."/>
            <person name="Zel Zion U."/>
            <person name="Chan C.X."/>
            <person name="Stephens T.G."/>
            <person name="Weber A.P.M."/>
            <person name="Boo G.H."/>
            <person name="Boo S.M."/>
            <person name="Kim K.M."/>
            <person name="Shin Y."/>
            <person name="Jung M."/>
            <person name="Lee S.J."/>
            <person name="Yim H.S."/>
            <person name="Lee J.H."/>
            <person name="Bhattacharya D."/>
            <person name="Yoon H.S."/>
        </authorList>
    </citation>
    <scope>NUCLEOTIDE SEQUENCE [LARGE SCALE GENOMIC DNA]</scope>
    <source>
        <strain evidence="1 2">SKKU-2015</strain>
        <tissue evidence="1">Whole body</tissue>
    </source>
</reference>
<dbReference type="EMBL" id="NBIV01000081">
    <property type="protein sequence ID" value="PXF44803.1"/>
    <property type="molecule type" value="Genomic_DNA"/>
</dbReference>
<comment type="caution">
    <text evidence="1">The sequence shown here is derived from an EMBL/GenBank/DDBJ whole genome shotgun (WGS) entry which is preliminary data.</text>
</comment>
<accession>A0A2V3IRS5</accession>